<dbReference type="EMBL" id="JARK01001490">
    <property type="protein sequence ID" value="EYB95944.1"/>
    <property type="molecule type" value="Genomic_DNA"/>
</dbReference>
<accession>A0A016T025</accession>
<organism evidence="2 3">
    <name type="scientific">Ancylostoma ceylanicum</name>
    <dbReference type="NCBI Taxonomy" id="53326"/>
    <lineage>
        <taxon>Eukaryota</taxon>
        <taxon>Metazoa</taxon>
        <taxon>Ecdysozoa</taxon>
        <taxon>Nematoda</taxon>
        <taxon>Chromadorea</taxon>
        <taxon>Rhabditida</taxon>
        <taxon>Rhabditina</taxon>
        <taxon>Rhabditomorpha</taxon>
        <taxon>Strongyloidea</taxon>
        <taxon>Ancylostomatidae</taxon>
        <taxon>Ancylostomatinae</taxon>
        <taxon>Ancylostoma</taxon>
    </lineage>
</organism>
<evidence type="ECO:0000313" key="3">
    <source>
        <dbReference type="Proteomes" id="UP000024635"/>
    </source>
</evidence>
<reference evidence="3" key="1">
    <citation type="journal article" date="2015" name="Nat. Genet.">
        <title>The genome and transcriptome of the zoonotic hookworm Ancylostoma ceylanicum identify infection-specific gene families.</title>
        <authorList>
            <person name="Schwarz E.M."/>
            <person name="Hu Y."/>
            <person name="Antoshechkin I."/>
            <person name="Miller M.M."/>
            <person name="Sternberg P.W."/>
            <person name="Aroian R.V."/>
        </authorList>
    </citation>
    <scope>NUCLEOTIDE SEQUENCE</scope>
    <source>
        <strain evidence="3">HY135</strain>
    </source>
</reference>
<feature type="chain" id="PRO_5012316838" evidence="1">
    <location>
        <begin position="16"/>
        <end position="110"/>
    </location>
</feature>
<evidence type="ECO:0000313" key="2">
    <source>
        <dbReference type="EMBL" id="EYB95944.1"/>
    </source>
</evidence>
<proteinExistence type="predicted"/>
<dbReference type="OrthoDB" id="10507578at2759"/>
<gene>
    <name evidence="2" type="primary">Acey_s0154.g2958</name>
    <name evidence="2" type="ORF">Y032_0154g2958</name>
</gene>
<feature type="signal peptide" evidence="1">
    <location>
        <begin position="1"/>
        <end position="15"/>
    </location>
</feature>
<evidence type="ECO:0000256" key="1">
    <source>
        <dbReference type="SAM" id="SignalP"/>
    </source>
</evidence>
<keyword evidence="1" id="KW-0732">Signal</keyword>
<dbReference type="Proteomes" id="UP000024635">
    <property type="component" value="Unassembled WGS sequence"/>
</dbReference>
<protein>
    <submittedName>
        <fullName evidence="2">Uncharacterized protein</fullName>
    </submittedName>
</protein>
<name>A0A016T025_9BILA</name>
<dbReference type="AlphaFoldDB" id="A0A016T025"/>
<keyword evidence="3" id="KW-1185">Reference proteome</keyword>
<sequence>MRFAVFLLCISSSWTFTIVGKHAAENVAQIGKEALTGKALADYVNQNQQLFQAGFNGNEDVYKLKLMDIKYLGTGPILEEEYFFDDSNDTDIPERQVIRGFKAPPIERPM</sequence>
<comment type="caution">
    <text evidence="2">The sequence shown here is derived from an EMBL/GenBank/DDBJ whole genome shotgun (WGS) entry which is preliminary data.</text>
</comment>